<protein>
    <submittedName>
        <fullName evidence="1">Uncharacterized protein</fullName>
    </submittedName>
</protein>
<dbReference type="PATRIC" id="fig|45067.4.peg.1296"/>
<dbReference type="EMBL" id="LNYI01000027">
    <property type="protein sequence ID" value="KTD22294.1"/>
    <property type="molecule type" value="Genomic_DNA"/>
</dbReference>
<dbReference type="InterPro" id="IPR023198">
    <property type="entry name" value="PGP-like_dom2"/>
</dbReference>
<dbReference type="AlphaFoldDB" id="A0A0W0VRI2"/>
<dbReference type="Gene3D" id="3.40.50.1000">
    <property type="entry name" value="HAD superfamily/HAD-like"/>
    <property type="match status" value="1"/>
</dbReference>
<keyword evidence="2" id="KW-1185">Reference proteome</keyword>
<gene>
    <name evidence="1" type="ORF">Llan_1235</name>
</gene>
<proteinExistence type="predicted"/>
<dbReference type="eggNOG" id="ENOG5031E5H">
    <property type="taxonomic scope" value="Bacteria"/>
</dbReference>
<name>A0A0W0VRI2_9GAMM</name>
<sequence>MGLIVNLSTIHDYSINETVSAFVRLCNQYSYGCLQCMPGFFQTGTNYAWVMAQYKLKYKSLIEPYKLGNISTEDFLDNLAEIFYFMDDMSTGERNKLLKEAWNASIKMSEHTQDRLRQLVEKAASEKVYLISNTNELNIQAILDLFKEQYPDLPFKEKIDISIQDNKEPVEILPNIYLCLSYRFKTFKSENVTTVSLVEELVKENQDEEFTVVSQYAGDLKKAEQLGIIHIQKAEEFYFSEATDLLVRNSQ</sequence>
<dbReference type="Proteomes" id="UP000054869">
    <property type="component" value="Unassembled WGS sequence"/>
</dbReference>
<dbReference type="InterPro" id="IPR023214">
    <property type="entry name" value="HAD_sf"/>
</dbReference>
<comment type="caution">
    <text evidence="1">The sequence shown here is derived from an EMBL/GenBank/DDBJ whole genome shotgun (WGS) entry which is preliminary data.</text>
</comment>
<evidence type="ECO:0000313" key="1">
    <source>
        <dbReference type="EMBL" id="KTD22294.1"/>
    </source>
</evidence>
<dbReference type="Gene3D" id="1.10.150.240">
    <property type="entry name" value="Putative phosphatase, domain 2"/>
    <property type="match status" value="1"/>
</dbReference>
<organism evidence="1 2">
    <name type="scientific">Legionella lansingensis</name>
    <dbReference type="NCBI Taxonomy" id="45067"/>
    <lineage>
        <taxon>Bacteria</taxon>
        <taxon>Pseudomonadati</taxon>
        <taxon>Pseudomonadota</taxon>
        <taxon>Gammaproteobacteria</taxon>
        <taxon>Legionellales</taxon>
        <taxon>Legionellaceae</taxon>
        <taxon>Legionella</taxon>
    </lineage>
</organism>
<accession>A0A0W0VRI2</accession>
<dbReference type="RefSeq" id="WP_028373623.1">
    <property type="nucleotide sequence ID" value="NZ_CAAAJD010000020.1"/>
</dbReference>
<reference evidence="1 2" key="1">
    <citation type="submission" date="2015-11" db="EMBL/GenBank/DDBJ databases">
        <title>Genomic analysis of 38 Legionella species identifies large and diverse effector repertoires.</title>
        <authorList>
            <person name="Burstein D."/>
            <person name="Amaro F."/>
            <person name="Zusman T."/>
            <person name="Lifshitz Z."/>
            <person name="Cohen O."/>
            <person name="Gilbert J.A."/>
            <person name="Pupko T."/>
            <person name="Shuman H.A."/>
            <person name="Segal G."/>
        </authorList>
    </citation>
    <scope>NUCLEOTIDE SEQUENCE [LARGE SCALE GENOMIC DNA]</scope>
    <source>
        <strain evidence="1 2">ATCC 49751</strain>
    </source>
</reference>
<dbReference type="STRING" id="45067.Llan_1235"/>
<evidence type="ECO:0000313" key="2">
    <source>
        <dbReference type="Proteomes" id="UP000054869"/>
    </source>
</evidence>
<dbReference type="OrthoDB" id="5653803at2"/>